<dbReference type="Pfam" id="PF10728">
    <property type="entry name" value="DUF2520"/>
    <property type="match status" value="1"/>
</dbReference>
<comment type="caution">
    <text evidence="3">The sequence shown here is derived from an EMBL/GenBank/DDBJ whole genome shotgun (WGS) entry which is preliminary data.</text>
</comment>
<keyword evidence="4" id="KW-1185">Reference proteome</keyword>
<reference evidence="3 4" key="1">
    <citation type="submission" date="2023-10" db="EMBL/GenBank/DDBJ databases">
        <title>Noviherbaspirillum sp. CPCC 100848 genome assembly.</title>
        <authorList>
            <person name="Li X.Y."/>
            <person name="Fang X.M."/>
        </authorList>
    </citation>
    <scope>NUCLEOTIDE SEQUENCE [LARGE SCALE GENOMIC DNA]</scope>
    <source>
        <strain evidence="3 4">CPCC 100848</strain>
    </source>
</reference>
<dbReference type="EMBL" id="JAWIIV010000006">
    <property type="protein sequence ID" value="MEC4719475.1"/>
    <property type="molecule type" value="Genomic_DNA"/>
</dbReference>
<dbReference type="InterPro" id="IPR037108">
    <property type="entry name" value="TM1727-like_C_sf"/>
</dbReference>
<proteinExistence type="predicted"/>
<evidence type="ECO:0000313" key="4">
    <source>
        <dbReference type="Proteomes" id="UP001352263"/>
    </source>
</evidence>
<dbReference type="PANTHER" id="PTHR40459">
    <property type="entry name" value="CONSERVED HYPOTHETICAL ALANINE AND LEUCINE RICH PROTEIN"/>
    <property type="match status" value="1"/>
</dbReference>
<name>A0ABU6J7H3_9BURK</name>
<dbReference type="SUPFAM" id="SSF48179">
    <property type="entry name" value="6-phosphogluconate dehydrogenase C-terminal domain-like"/>
    <property type="match status" value="1"/>
</dbReference>
<feature type="domain" description="DUF2520" evidence="2">
    <location>
        <begin position="139"/>
        <end position="266"/>
    </location>
</feature>
<evidence type="ECO:0000259" key="2">
    <source>
        <dbReference type="Pfam" id="PF10728"/>
    </source>
</evidence>
<organism evidence="3 4">
    <name type="scientific">Noviherbaspirillum album</name>
    <dbReference type="NCBI Taxonomy" id="3080276"/>
    <lineage>
        <taxon>Bacteria</taxon>
        <taxon>Pseudomonadati</taxon>
        <taxon>Pseudomonadota</taxon>
        <taxon>Betaproteobacteria</taxon>
        <taxon>Burkholderiales</taxon>
        <taxon>Oxalobacteraceae</taxon>
        <taxon>Noviherbaspirillum</taxon>
    </lineage>
</organism>
<dbReference type="Gene3D" id="1.10.1040.20">
    <property type="entry name" value="ProC-like, C-terminal domain"/>
    <property type="match status" value="1"/>
</dbReference>
<evidence type="ECO:0000259" key="1">
    <source>
        <dbReference type="Pfam" id="PF10727"/>
    </source>
</evidence>
<accession>A0ABU6J7H3</accession>
<sequence>MQSLRTLNIVGCGKVGMTLGKLWSEAGVLAVARIMNRSMASATEAAAFMGAGTAVASIAELRPADIWLIGTPDDEIETSCGALAAAGLFAPGNLVFHCSGALPSTILHAAASAGAVTASAHPIRSFADPAQVAASFGNTYFGIEGEPSAAAALSEAVAAIGAIAVPIKPDFKTVYHAAAVFASNYLVTLLDTAQQAYIKAGIPEDTALQLMMPLVRGTVDNVFRLGPTDALTGPIARGDIITAVRQYRAVNAWDERYGALYKQFGKLTADIAARRRKSS</sequence>
<feature type="domain" description="Putative oxidoreductase/dehydrogenase Rossmann-like" evidence="1">
    <location>
        <begin position="7"/>
        <end position="122"/>
    </location>
</feature>
<dbReference type="InterPro" id="IPR018931">
    <property type="entry name" value="DUF2520"/>
</dbReference>
<dbReference type="InterPro" id="IPR036291">
    <property type="entry name" value="NAD(P)-bd_dom_sf"/>
</dbReference>
<protein>
    <submittedName>
        <fullName evidence="3">DUF2520 domain-containing protein</fullName>
    </submittedName>
</protein>
<dbReference type="InterPro" id="IPR008927">
    <property type="entry name" value="6-PGluconate_DH-like_C_sf"/>
</dbReference>
<dbReference type="PANTHER" id="PTHR40459:SF1">
    <property type="entry name" value="CONSERVED HYPOTHETICAL ALANINE AND LEUCINE RICH PROTEIN"/>
    <property type="match status" value="1"/>
</dbReference>
<dbReference type="InterPro" id="IPR019665">
    <property type="entry name" value="OxRdtase/DH_put_Rossmann_dom"/>
</dbReference>
<dbReference type="Pfam" id="PF10727">
    <property type="entry name" value="Rossmann-like"/>
    <property type="match status" value="1"/>
</dbReference>
<dbReference type="Gene3D" id="3.40.50.720">
    <property type="entry name" value="NAD(P)-binding Rossmann-like Domain"/>
    <property type="match status" value="1"/>
</dbReference>
<dbReference type="SUPFAM" id="SSF51735">
    <property type="entry name" value="NAD(P)-binding Rossmann-fold domains"/>
    <property type="match status" value="1"/>
</dbReference>
<dbReference type="Proteomes" id="UP001352263">
    <property type="component" value="Unassembled WGS sequence"/>
</dbReference>
<evidence type="ECO:0000313" key="3">
    <source>
        <dbReference type="EMBL" id="MEC4719475.1"/>
    </source>
</evidence>
<gene>
    <name evidence="3" type="ORF">RY831_09955</name>
</gene>
<dbReference type="RefSeq" id="WP_326506187.1">
    <property type="nucleotide sequence ID" value="NZ_JAWIIV010000006.1"/>
</dbReference>